<evidence type="ECO:0000256" key="6">
    <source>
        <dbReference type="ARBA" id="ARBA00023212"/>
    </source>
</evidence>
<dbReference type="AlphaFoldDB" id="A0A2J8PBV6"/>
<evidence type="ECO:0000256" key="1">
    <source>
        <dbReference type="ARBA" id="ARBA00004245"/>
    </source>
</evidence>
<feature type="domain" description="Transforming acidic coiled-coil-containing protein C-terminal" evidence="8">
    <location>
        <begin position="2"/>
        <end position="110"/>
    </location>
</feature>
<evidence type="ECO:0000313" key="9">
    <source>
        <dbReference type="EMBL" id="PNI81494.1"/>
    </source>
</evidence>
<keyword evidence="5 7" id="KW-0175">Coiled coil</keyword>
<comment type="similarity">
    <text evidence="2">Belongs to the TACC family.</text>
</comment>
<protein>
    <submittedName>
        <fullName evidence="9">TACC2 isoform 12</fullName>
    </submittedName>
</protein>
<accession>A0A2J8PBV6</accession>
<dbReference type="PANTHER" id="PTHR13924">
    <property type="entry name" value="TRANSFORMING ACIDIC COILED-COIL CONTAINING PROTEIN 1/2"/>
    <property type="match status" value="1"/>
</dbReference>
<proteinExistence type="inferred from homology"/>
<feature type="non-terminal residue" evidence="9">
    <location>
        <position position="1"/>
    </location>
</feature>
<keyword evidence="4" id="KW-0597">Phosphoprotein</keyword>
<dbReference type="GO" id="GO:0005856">
    <property type="term" value="C:cytoskeleton"/>
    <property type="evidence" value="ECO:0007669"/>
    <property type="project" value="UniProtKB-SubCell"/>
</dbReference>
<name>A0A2J8PBV6_PANTR</name>
<reference evidence="9 10" key="1">
    <citation type="submission" date="2017-12" db="EMBL/GenBank/DDBJ databases">
        <title>High-resolution comparative analysis of great ape genomes.</title>
        <authorList>
            <person name="Pollen A."/>
            <person name="Hastie A."/>
            <person name="Hormozdiari F."/>
            <person name="Dougherty M."/>
            <person name="Liu R."/>
            <person name="Chaisson M."/>
            <person name="Hoppe E."/>
            <person name="Hill C."/>
            <person name="Pang A."/>
            <person name="Hillier L."/>
            <person name="Baker C."/>
            <person name="Armstrong J."/>
            <person name="Shendure J."/>
            <person name="Paten B."/>
            <person name="Wilson R."/>
            <person name="Chao H."/>
            <person name="Schneider V."/>
            <person name="Ventura M."/>
            <person name="Kronenberg Z."/>
            <person name="Murali S."/>
            <person name="Gordon D."/>
            <person name="Cantsilieris S."/>
            <person name="Munson K."/>
            <person name="Nelson B."/>
            <person name="Raja A."/>
            <person name="Underwood J."/>
            <person name="Diekhans M."/>
            <person name="Fiddes I."/>
            <person name="Haussler D."/>
            <person name="Eichler E."/>
        </authorList>
    </citation>
    <scope>NUCLEOTIDE SEQUENCE [LARGE SCALE GENOMIC DNA]</scope>
    <source>
        <strain evidence="9">Yerkes chimp pedigree #C0471</strain>
    </source>
</reference>
<evidence type="ECO:0000256" key="3">
    <source>
        <dbReference type="ARBA" id="ARBA00022490"/>
    </source>
</evidence>
<sequence>IITKEREVSEWKDKYEESRREVMEMRKIVAEYEKTIAQMIEDEQREKSVSHQTVQQLVLEKEQALADLNSVEKSLADLFRRYEKMKEVLEGFRKNEEVLKRCAQEYLSRFHGQVLFSLFRMHYCISFLNKIDLIVCSTKETIRISCYWFAFS</sequence>
<evidence type="ECO:0000256" key="4">
    <source>
        <dbReference type="ARBA" id="ARBA00022553"/>
    </source>
</evidence>
<keyword evidence="6" id="KW-0206">Cytoskeleton</keyword>
<dbReference type="Proteomes" id="UP000236370">
    <property type="component" value="Unassembled WGS sequence"/>
</dbReference>
<organism evidence="9 10">
    <name type="scientific">Pan troglodytes</name>
    <name type="common">Chimpanzee</name>
    <dbReference type="NCBI Taxonomy" id="9598"/>
    <lineage>
        <taxon>Eukaryota</taxon>
        <taxon>Metazoa</taxon>
        <taxon>Chordata</taxon>
        <taxon>Craniata</taxon>
        <taxon>Vertebrata</taxon>
        <taxon>Euteleostomi</taxon>
        <taxon>Mammalia</taxon>
        <taxon>Eutheria</taxon>
        <taxon>Euarchontoglires</taxon>
        <taxon>Primates</taxon>
        <taxon>Haplorrhini</taxon>
        <taxon>Catarrhini</taxon>
        <taxon>Hominidae</taxon>
        <taxon>Pan</taxon>
    </lineage>
</organism>
<evidence type="ECO:0000256" key="7">
    <source>
        <dbReference type="SAM" id="Coils"/>
    </source>
</evidence>
<feature type="coiled-coil region" evidence="7">
    <location>
        <begin position="1"/>
        <end position="95"/>
    </location>
</feature>
<evidence type="ECO:0000313" key="10">
    <source>
        <dbReference type="Proteomes" id="UP000236370"/>
    </source>
</evidence>
<comment type="caution">
    <text evidence="9">The sequence shown here is derived from an EMBL/GenBank/DDBJ whole genome shotgun (WGS) entry which is preliminary data.</text>
</comment>
<dbReference type="PANTHER" id="PTHR13924:SF11">
    <property type="entry name" value="TRANSFORMING ACIDIC COILED-COIL-CONTAINING PROTEIN 2"/>
    <property type="match status" value="1"/>
</dbReference>
<comment type="subcellular location">
    <subcellularLocation>
        <location evidence="1">Cytoplasm</location>
        <location evidence="1">Cytoskeleton</location>
    </subcellularLocation>
</comment>
<dbReference type="InterPro" id="IPR039915">
    <property type="entry name" value="TACC"/>
</dbReference>
<keyword evidence="3" id="KW-0963">Cytoplasm</keyword>
<gene>
    <name evidence="9" type="ORF">CK820_G0003796</name>
</gene>
<dbReference type="EMBL" id="NBAG03000216">
    <property type="protein sequence ID" value="PNI81494.1"/>
    <property type="molecule type" value="Genomic_DNA"/>
</dbReference>
<dbReference type="GO" id="GO:0007052">
    <property type="term" value="P:mitotic spindle organization"/>
    <property type="evidence" value="ECO:0007669"/>
    <property type="project" value="InterPro"/>
</dbReference>
<dbReference type="InterPro" id="IPR007707">
    <property type="entry name" value="TACC_C"/>
</dbReference>
<evidence type="ECO:0000256" key="5">
    <source>
        <dbReference type="ARBA" id="ARBA00023054"/>
    </source>
</evidence>
<evidence type="ECO:0000259" key="8">
    <source>
        <dbReference type="Pfam" id="PF05010"/>
    </source>
</evidence>
<evidence type="ECO:0000256" key="2">
    <source>
        <dbReference type="ARBA" id="ARBA00009423"/>
    </source>
</evidence>
<dbReference type="Pfam" id="PF05010">
    <property type="entry name" value="TACC_C"/>
    <property type="match status" value="1"/>
</dbReference>